<dbReference type="InterPro" id="IPR004386">
    <property type="entry name" value="Toxin_YafQ-like"/>
</dbReference>
<accession>A0A1F6XIX9</accession>
<evidence type="ECO:0000313" key="2">
    <source>
        <dbReference type="Proteomes" id="UP000176629"/>
    </source>
</evidence>
<dbReference type="EMBL" id="MFUX01000034">
    <property type="protein sequence ID" value="OGI93972.1"/>
    <property type="molecule type" value="Genomic_DNA"/>
</dbReference>
<reference evidence="1 2" key="1">
    <citation type="journal article" date="2016" name="Nat. Commun.">
        <title>Thousands of microbial genomes shed light on interconnected biogeochemical processes in an aquifer system.</title>
        <authorList>
            <person name="Anantharaman K."/>
            <person name="Brown C.T."/>
            <person name="Hug L.A."/>
            <person name="Sharon I."/>
            <person name="Castelle C.J."/>
            <person name="Probst A.J."/>
            <person name="Thomas B.C."/>
            <person name="Singh A."/>
            <person name="Wilkins M.J."/>
            <person name="Karaoz U."/>
            <person name="Brodie E.L."/>
            <person name="Williams K.H."/>
            <person name="Hubbard S.S."/>
            <person name="Banfield J.F."/>
        </authorList>
    </citation>
    <scope>NUCLEOTIDE SEQUENCE [LARGE SCALE GENOMIC DNA]</scope>
</reference>
<evidence type="ECO:0008006" key="3">
    <source>
        <dbReference type="Google" id="ProtNLM"/>
    </source>
</evidence>
<dbReference type="STRING" id="1801773.A3A03_02985"/>
<proteinExistence type="predicted"/>
<organism evidence="1 2">
    <name type="scientific">Candidatus Nomurabacteria bacterium RIFCSPLOWO2_01_FULL_40_18</name>
    <dbReference type="NCBI Taxonomy" id="1801773"/>
    <lineage>
        <taxon>Bacteria</taxon>
        <taxon>Candidatus Nomuraibacteriota</taxon>
    </lineage>
</organism>
<dbReference type="SUPFAM" id="SSF143011">
    <property type="entry name" value="RelE-like"/>
    <property type="match status" value="1"/>
</dbReference>
<dbReference type="AlphaFoldDB" id="A0A1F6XIX9"/>
<dbReference type="Pfam" id="PF15738">
    <property type="entry name" value="YafQ_toxin"/>
    <property type="match status" value="1"/>
</dbReference>
<protein>
    <recommendedName>
        <fullName evidence="3">Plasmid stabilization protein</fullName>
    </recommendedName>
</protein>
<comment type="caution">
    <text evidence="1">The sequence shown here is derived from an EMBL/GenBank/DDBJ whole genome shotgun (WGS) entry which is preliminary data.</text>
</comment>
<sequence length="86" mass="10082">MRFSYSKKFIKQYTKKSIDIKNKFIERQTLLATDFFSPIFNNHKLSGEYMGCKSINITGDIRAVFEEISEYHVEFVAIGTHSELYS</sequence>
<name>A0A1F6XIX9_9BACT</name>
<dbReference type="InterPro" id="IPR035093">
    <property type="entry name" value="RelE/ParE_toxin_dom_sf"/>
</dbReference>
<evidence type="ECO:0000313" key="1">
    <source>
        <dbReference type="EMBL" id="OGI93972.1"/>
    </source>
</evidence>
<dbReference type="Gene3D" id="3.30.2310.20">
    <property type="entry name" value="RelE-like"/>
    <property type="match status" value="1"/>
</dbReference>
<dbReference type="Proteomes" id="UP000176629">
    <property type="component" value="Unassembled WGS sequence"/>
</dbReference>
<gene>
    <name evidence="1" type="ORF">A3A03_02985</name>
</gene>